<dbReference type="NCBIfam" id="NF000849">
    <property type="entry name" value="PRK00075.1-1"/>
    <property type="match status" value="1"/>
</dbReference>
<dbReference type="Proteomes" id="UP000503840">
    <property type="component" value="Unassembled WGS sequence"/>
</dbReference>
<comment type="function">
    <text evidence="5">Catalyzes the methylation of C-1 in cobalt-precorrin-5B to form cobalt-precorrin-6A.</text>
</comment>
<dbReference type="Gene3D" id="3.30.2110.10">
    <property type="entry name" value="CbiD-like"/>
    <property type="match status" value="1"/>
</dbReference>
<dbReference type="InterPro" id="IPR002748">
    <property type="entry name" value="CbiD"/>
</dbReference>
<dbReference type="PANTHER" id="PTHR35863:SF1">
    <property type="entry name" value="COBALT-PRECORRIN-5B C(1)-METHYLTRANSFERASE"/>
    <property type="match status" value="1"/>
</dbReference>
<keyword evidence="4 5" id="KW-0949">S-adenosyl-L-methionine</keyword>
<name>A0A7J0BFA5_9BACT</name>
<dbReference type="Pfam" id="PF01888">
    <property type="entry name" value="CbiD"/>
    <property type="match status" value="1"/>
</dbReference>
<dbReference type="PANTHER" id="PTHR35863">
    <property type="entry name" value="COBALT-PRECORRIN-5B C(1)-METHYLTRANSFERASE"/>
    <property type="match status" value="1"/>
</dbReference>
<dbReference type="InterPro" id="IPR036074">
    <property type="entry name" value="CbiD_sf"/>
</dbReference>
<dbReference type="NCBIfam" id="TIGR00312">
    <property type="entry name" value="cbiD"/>
    <property type="match status" value="1"/>
</dbReference>
<protein>
    <recommendedName>
        <fullName evidence="5">Cobalt-precorrin-5B C(1)-methyltransferase</fullName>
        <ecNumber evidence="5">2.1.1.195</ecNumber>
    </recommendedName>
    <alternativeName>
        <fullName evidence="5">Cobalt-precorrin-6A synthase</fullName>
    </alternativeName>
</protein>
<keyword evidence="1 5" id="KW-0169">Cobalamin biosynthesis</keyword>
<evidence type="ECO:0000313" key="6">
    <source>
        <dbReference type="EMBL" id="GFM31845.1"/>
    </source>
</evidence>
<comment type="catalytic activity">
    <reaction evidence="5">
        <text>Co-precorrin-5B + S-adenosyl-L-methionine = Co-precorrin-6A + S-adenosyl-L-homocysteine</text>
        <dbReference type="Rhea" id="RHEA:26285"/>
        <dbReference type="ChEBI" id="CHEBI:57856"/>
        <dbReference type="ChEBI" id="CHEBI:59789"/>
        <dbReference type="ChEBI" id="CHEBI:60063"/>
        <dbReference type="ChEBI" id="CHEBI:60064"/>
        <dbReference type="EC" id="2.1.1.195"/>
    </reaction>
</comment>
<evidence type="ECO:0000256" key="1">
    <source>
        <dbReference type="ARBA" id="ARBA00022573"/>
    </source>
</evidence>
<dbReference type="GO" id="GO:0008168">
    <property type="term" value="F:methyltransferase activity"/>
    <property type="evidence" value="ECO:0007669"/>
    <property type="project" value="UniProtKB-UniRule"/>
</dbReference>
<dbReference type="GO" id="GO:0032259">
    <property type="term" value="P:methylation"/>
    <property type="evidence" value="ECO:0007669"/>
    <property type="project" value="UniProtKB-KW"/>
</dbReference>
<gene>
    <name evidence="5 6" type="primary">cbiD</name>
    <name evidence="6" type="ORF">DSM101010T_02100</name>
</gene>
<evidence type="ECO:0000256" key="4">
    <source>
        <dbReference type="ARBA" id="ARBA00022691"/>
    </source>
</evidence>
<accession>A0A7J0BFA5</accession>
<organism evidence="6 7">
    <name type="scientific">Desulfovibrio subterraneus</name>
    <dbReference type="NCBI Taxonomy" id="2718620"/>
    <lineage>
        <taxon>Bacteria</taxon>
        <taxon>Pseudomonadati</taxon>
        <taxon>Thermodesulfobacteriota</taxon>
        <taxon>Desulfovibrionia</taxon>
        <taxon>Desulfovibrionales</taxon>
        <taxon>Desulfovibrionaceae</taxon>
        <taxon>Desulfovibrio</taxon>
    </lineage>
</organism>
<evidence type="ECO:0000256" key="5">
    <source>
        <dbReference type="HAMAP-Rule" id="MF_00787"/>
    </source>
</evidence>
<dbReference type="EMBL" id="BLVO01000004">
    <property type="protein sequence ID" value="GFM31845.1"/>
    <property type="molecule type" value="Genomic_DNA"/>
</dbReference>
<reference evidence="6 7" key="1">
    <citation type="submission" date="2020-05" db="EMBL/GenBank/DDBJ databases">
        <title>Draft genome sequence of Desulfovibrio sp. strain HN2T.</title>
        <authorList>
            <person name="Ueno A."/>
            <person name="Tamazawa S."/>
            <person name="Tamamura S."/>
            <person name="Murakami T."/>
            <person name="Kiyama T."/>
            <person name="Inomata H."/>
            <person name="Amano Y."/>
            <person name="Miyakawa K."/>
            <person name="Tamaki H."/>
            <person name="Naganuma T."/>
            <person name="Kaneko K."/>
        </authorList>
    </citation>
    <scope>NUCLEOTIDE SEQUENCE [LARGE SCALE GENOMIC DNA]</scope>
    <source>
        <strain evidence="6 7">HN2</strain>
    </source>
</reference>
<sequence length="398" mass="41923">MVPAVAGAFFESLCQGFGTIMDIRENDAARADGLREGFTTGTAATAAAVAALHLLLGGSPPETVNVPLPPFPPEQGGEQARLDIQIAGSILNKDEKHCATAEVVKDGGDDPDATHGAVIQARVRLAGAEGMVTLEGGKGVGRVTLPGLPVAVGEAAINPEPRKQIAAGVREVCALYGYTGGVDVLISVPDGEERAKNTMNARLGIMGGISILGTRGTVRPFSHSAWMATIAQGLDVARAAGCTGIGLSTGRRSERLLMAQYPDWPERAFVQAADFAAFSLEQAVGKGFERIAWGCFFGKLVKLAQGHAYTHARTESLDFALLAGWCREGGASEELAREVQQANTARQALQIIENGRVMEHIVKAVAQRAKICALHWTGNKAHVTVHVFDFDGRQLAVV</sequence>
<dbReference type="EC" id="2.1.1.195" evidence="5"/>
<proteinExistence type="inferred from homology"/>
<evidence type="ECO:0000256" key="3">
    <source>
        <dbReference type="ARBA" id="ARBA00022679"/>
    </source>
</evidence>
<evidence type="ECO:0000256" key="2">
    <source>
        <dbReference type="ARBA" id="ARBA00022603"/>
    </source>
</evidence>
<comment type="similarity">
    <text evidence="5">Belongs to the CbiD family.</text>
</comment>
<keyword evidence="3 5" id="KW-0808">Transferase</keyword>
<dbReference type="UniPathway" id="UPA00148">
    <property type="reaction ID" value="UER00227"/>
</dbReference>
<dbReference type="PIRSF" id="PIRSF026782">
    <property type="entry name" value="CbiD"/>
    <property type="match status" value="1"/>
</dbReference>
<dbReference type="AlphaFoldDB" id="A0A7J0BFA5"/>
<keyword evidence="7" id="KW-1185">Reference proteome</keyword>
<dbReference type="HAMAP" id="MF_00787">
    <property type="entry name" value="CbiD"/>
    <property type="match status" value="1"/>
</dbReference>
<comment type="pathway">
    <text evidence="5">Cofactor biosynthesis; adenosylcobalamin biosynthesis; cob(II)yrinate a,c-diamide from sirohydrochlorin (anaerobic route): step 6/10.</text>
</comment>
<dbReference type="GO" id="GO:0019251">
    <property type="term" value="P:anaerobic cobalamin biosynthetic process"/>
    <property type="evidence" value="ECO:0007669"/>
    <property type="project" value="UniProtKB-UniRule"/>
</dbReference>
<comment type="caution">
    <text evidence="6">The sequence shown here is derived from an EMBL/GenBank/DDBJ whole genome shotgun (WGS) entry which is preliminary data.</text>
</comment>
<dbReference type="SUPFAM" id="SSF111342">
    <property type="entry name" value="CbiD-like"/>
    <property type="match status" value="1"/>
</dbReference>
<keyword evidence="2 5" id="KW-0489">Methyltransferase</keyword>
<evidence type="ECO:0000313" key="7">
    <source>
        <dbReference type="Proteomes" id="UP000503840"/>
    </source>
</evidence>